<evidence type="ECO:0000256" key="1">
    <source>
        <dbReference type="ARBA" id="ARBA00000098"/>
    </source>
</evidence>
<dbReference type="InterPro" id="IPR050344">
    <property type="entry name" value="Peptidase_M1_aminopeptidases"/>
</dbReference>
<comment type="caution">
    <text evidence="17">The sequence shown here is derived from an EMBL/GenBank/DDBJ whole genome shotgun (WGS) entry which is preliminary data.</text>
</comment>
<dbReference type="Proteomes" id="UP000887104">
    <property type="component" value="Unassembled WGS sequence"/>
</dbReference>
<comment type="similarity">
    <text evidence="3">Belongs to the peptidase M1 family.</text>
</comment>
<proteinExistence type="inferred from homology"/>
<feature type="domain" description="ERAP1-like C-terminal" evidence="15">
    <location>
        <begin position="552"/>
        <end position="865"/>
    </location>
</feature>
<dbReference type="EMBL" id="BPEY01000003">
    <property type="protein sequence ID" value="GIU40712.1"/>
    <property type="molecule type" value="Genomic_DNA"/>
</dbReference>
<keyword evidence="10" id="KW-0862">Zinc</keyword>
<feature type="chain" id="PRO_5046220728" description="Aminopeptidase N" evidence="13">
    <location>
        <begin position="22"/>
        <end position="878"/>
    </location>
</feature>
<dbReference type="CDD" id="cd09602">
    <property type="entry name" value="M1_APN"/>
    <property type="match status" value="1"/>
</dbReference>
<evidence type="ECO:0000259" key="16">
    <source>
        <dbReference type="Pfam" id="PF17900"/>
    </source>
</evidence>
<evidence type="ECO:0000256" key="10">
    <source>
        <dbReference type="ARBA" id="ARBA00022833"/>
    </source>
</evidence>
<sequence length="878" mass="99610">MKLLFIGFTTALLCVTTASHANSNDGNFLRDNSAYISQQAATQRTARITDVHYQLDLTLTEHNGFNGVTKVSFDLSDNDQALSLDLNQAQIQSFVINGKKVYPNYNNSYIKLNPRLLNSGSNTIEVAYSRDYSNNGEGLHKFVDPVDNKVYLYSHFEPAAAQQMFALFDQPDLKATFQLSVTAPKDWTVISAMRENQITDQGELRRWQFPESPKLSPYNFSMHAGPYHSWQDNSGKYPLRLFARQSIAKQVNQQDWFNYTQKGLDFFNNYFGIDYPFAKYDQVLVPDFLYGAMENAAAITYSESRFLSDSAMTHEQKQRLAGVIMHEMAHQWFGNLVTMKWWNGLWLNESFASFMATMATSETTEFSAWRSFYAKGKQSAYVLDSSASTHPIEVPVPSSKNAFDNIDAITYSKGAATLKQLSHLLGEKVFQQGVQNYLTQYSYQNAELSDFIASLEKTAKRDLSQWSQDWLYKAGVNTVQAEFSCSNGRITQFNLKQTAPNPEQPTLREQKVLVGLFTKGRRQLHHNISVPVIYSGAKTHVKQLIGLHCPDLVYPNYQDWGYVKVSLDQKSFKTAQTELTRVQDPLLRSMLWQSLWDSVKSGSLTLNDYMGTVLINLPAEQDQIISDQVLTSLSQAKVYLDKMHPNNQRYAGKAISAMEQMSLRKVMTNKDKRDLQRIWFDSYIEFAQSKAALNHMDALLNSTATINGLEIDQALRWKMIVQLNRHDHRNARYWLNKEQSADNSDSGQKAALAAEASRPGAAKKRQWLTRIQQPTNLPFAKVRTVMENLYPSEQKRLSAATAEQRLSSLAQIDSQQSPVFMRSYSAALIPTDCSYASISNLSQTLAAEKGLSVSTQRALKDAIQQERTCLLIKTNMKH</sequence>
<keyword evidence="11" id="KW-0482">Metalloprotease</keyword>
<evidence type="ECO:0000313" key="18">
    <source>
        <dbReference type="Proteomes" id="UP000887104"/>
    </source>
</evidence>
<evidence type="ECO:0000256" key="3">
    <source>
        <dbReference type="ARBA" id="ARBA00010136"/>
    </source>
</evidence>
<evidence type="ECO:0000256" key="7">
    <source>
        <dbReference type="ARBA" id="ARBA00022670"/>
    </source>
</evidence>
<dbReference type="GO" id="GO:0004177">
    <property type="term" value="F:aminopeptidase activity"/>
    <property type="evidence" value="ECO:0007669"/>
    <property type="project" value="UniProtKB-KW"/>
</dbReference>
<accession>A0ABQ4NZW8</accession>
<evidence type="ECO:0000256" key="12">
    <source>
        <dbReference type="SAM" id="MobiDB-lite"/>
    </source>
</evidence>
<keyword evidence="9" id="KW-0378">Hydrolase</keyword>
<evidence type="ECO:0000256" key="6">
    <source>
        <dbReference type="ARBA" id="ARBA00022438"/>
    </source>
</evidence>
<keyword evidence="18" id="KW-1185">Reference proteome</keyword>
<feature type="domain" description="Aminopeptidase N-like N-terminal" evidence="16">
    <location>
        <begin position="51"/>
        <end position="218"/>
    </location>
</feature>
<keyword evidence="13" id="KW-0732">Signal</keyword>
<dbReference type="InterPro" id="IPR024571">
    <property type="entry name" value="ERAP1-like_C_dom"/>
</dbReference>
<evidence type="ECO:0000256" key="11">
    <source>
        <dbReference type="ARBA" id="ARBA00023049"/>
    </source>
</evidence>
<dbReference type="InterPro" id="IPR027268">
    <property type="entry name" value="Peptidase_M4/M1_CTD_sf"/>
</dbReference>
<name>A0ABQ4NZW8_9GAMM</name>
<comment type="cofactor">
    <cofactor evidence="2">
        <name>Zn(2+)</name>
        <dbReference type="ChEBI" id="CHEBI:29105"/>
    </cofactor>
</comment>
<evidence type="ECO:0000313" key="17">
    <source>
        <dbReference type="EMBL" id="GIU40712.1"/>
    </source>
</evidence>
<evidence type="ECO:0000256" key="5">
    <source>
        <dbReference type="ARBA" id="ARBA00015611"/>
    </source>
</evidence>
<dbReference type="EC" id="3.4.11.2" evidence="4"/>
<evidence type="ECO:0000256" key="4">
    <source>
        <dbReference type="ARBA" id="ARBA00012564"/>
    </source>
</evidence>
<organism evidence="17 18">
    <name type="scientific">Shewanella sairae</name>
    <dbReference type="NCBI Taxonomy" id="190310"/>
    <lineage>
        <taxon>Bacteria</taxon>
        <taxon>Pseudomonadati</taxon>
        <taxon>Pseudomonadota</taxon>
        <taxon>Gammaproteobacteria</taxon>
        <taxon>Alteromonadales</taxon>
        <taxon>Shewanellaceae</taxon>
        <taxon>Shewanella</taxon>
    </lineage>
</organism>
<dbReference type="Pfam" id="PF11838">
    <property type="entry name" value="ERAP1_C"/>
    <property type="match status" value="1"/>
</dbReference>
<dbReference type="InterPro" id="IPR001930">
    <property type="entry name" value="Peptidase_M1"/>
</dbReference>
<protein>
    <recommendedName>
        <fullName evidence="5">Aminopeptidase N</fullName>
        <ecNumber evidence="4">3.4.11.2</ecNumber>
    </recommendedName>
</protein>
<gene>
    <name evidence="17" type="ORF">TUM4438_02550</name>
</gene>
<dbReference type="InterPro" id="IPR042097">
    <property type="entry name" value="Aminopeptidase_N-like_N_sf"/>
</dbReference>
<evidence type="ECO:0000256" key="13">
    <source>
        <dbReference type="SAM" id="SignalP"/>
    </source>
</evidence>
<feature type="region of interest" description="Disordered" evidence="12">
    <location>
        <begin position="739"/>
        <end position="758"/>
    </location>
</feature>
<dbReference type="InterPro" id="IPR012778">
    <property type="entry name" value="Pept_M1_aminopeptidase"/>
</dbReference>
<feature type="domain" description="Peptidase M1 membrane alanine aminopeptidase" evidence="14">
    <location>
        <begin position="257"/>
        <end position="470"/>
    </location>
</feature>
<dbReference type="PRINTS" id="PR00756">
    <property type="entry name" value="ALADIPTASE"/>
</dbReference>
<evidence type="ECO:0000256" key="8">
    <source>
        <dbReference type="ARBA" id="ARBA00022723"/>
    </source>
</evidence>
<dbReference type="Gene3D" id="1.10.390.10">
    <property type="entry name" value="Neutral Protease Domain 2"/>
    <property type="match status" value="1"/>
</dbReference>
<feature type="signal peptide" evidence="13">
    <location>
        <begin position="1"/>
        <end position="21"/>
    </location>
</feature>
<evidence type="ECO:0000259" key="14">
    <source>
        <dbReference type="Pfam" id="PF01433"/>
    </source>
</evidence>
<dbReference type="InterPro" id="IPR014782">
    <property type="entry name" value="Peptidase_M1_dom"/>
</dbReference>
<dbReference type="Gene3D" id="2.60.40.1730">
    <property type="entry name" value="tricorn interacting facor f3 domain"/>
    <property type="match status" value="1"/>
</dbReference>
<evidence type="ECO:0000259" key="15">
    <source>
        <dbReference type="Pfam" id="PF11838"/>
    </source>
</evidence>
<dbReference type="NCBIfam" id="TIGR02412">
    <property type="entry name" value="pepN_strep_liv"/>
    <property type="match status" value="1"/>
</dbReference>
<dbReference type="InterPro" id="IPR045357">
    <property type="entry name" value="Aminopeptidase_N-like_N"/>
</dbReference>
<keyword evidence="7" id="KW-0645">Protease</keyword>
<dbReference type="PANTHER" id="PTHR11533:SF174">
    <property type="entry name" value="PUROMYCIN-SENSITIVE AMINOPEPTIDASE-RELATED"/>
    <property type="match status" value="1"/>
</dbReference>
<dbReference type="RefSeq" id="WP_220778594.1">
    <property type="nucleotide sequence ID" value="NZ_BPEY01000003.1"/>
</dbReference>
<dbReference type="Pfam" id="PF17900">
    <property type="entry name" value="Peptidase_M1_N"/>
    <property type="match status" value="1"/>
</dbReference>
<reference evidence="17" key="1">
    <citation type="submission" date="2021-05" db="EMBL/GenBank/DDBJ databases">
        <title>Molecular characterization for Shewanella algae harboring chromosomal blaOXA-55-like strains isolated from clinical and environment sample.</title>
        <authorList>
            <person name="Ohama Y."/>
            <person name="Aoki K."/>
            <person name="Harada S."/>
            <person name="Moriya K."/>
            <person name="Ishii Y."/>
            <person name="Tateda K."/>
        </authorList>
    </citation>
    <scope>NUCLEOTIDE SEQUENCE</scope>
    <source>
        <strain evidence="17">JCM 11563</strain>
    </source>
</reference>
<evidence type="ECO:0000256" key="2">
    <source>
        <dbReference type="ARBA" id="ARBA00001947"/>
    </source>
</evidence>
<dbReference type="PANTHER" id="PTHR11533">
    <property type="entry name" value="PROTEASE M1 ZINC METALLOPROTEASE"/>
    <property type="match status" value="1"/>
</dbReference>
<dbReference type="SUPFAM" id="SSF63737">
    <property type="entry name" value="Leukotriene A4 hydrolase N-terminal domain"/>
    <property type="match status" value="1"/>
</dbReference>
<dbReference type="Pfam" id="PF01433">
    <property type="entry name" value="Peptidase_M1"/>
    <property type="match status" value="1"/>
</dbReference>
<comment type="catalytic activity">
    <reaction evidence="1">
        <text>Release of an N-terminal amino acid, Xaa-|-Yaa- from a peptide, amide or arylamide. Xaa is preferably Ala, but may be most amino acids including Pro (slow action). When a terminal hydrophobic residue is followed by a prolyl residue, the two may be released as an intact Xaa-Pro dipeptide.</text>
        <dbReference type="EC" id="3.4.11.2"/>
    </reaction>
</comment>
<keyword evidence="8" id="KW-0479">Metal-binding</keyword>
<evidence type="ECO:0000256" key="9">
    <source>
        <dbReference type="ARBA" id="ARBA00022801"/>
    </source>
</evidence>
<keyword evidence="6 17" id="KW-0031">Aminopeptidase</keyword>
<dbReference type="SUPFAM" id="SSF55486">
    <property type="entry name" value="Metalloproteases ('zincins'), catalytic domain"/>
    <property type="match status" value="1"/>
</dbReference>